<dbReference type="AlphaFoldDB" id="A0A1G2G5S6"/>
<dbReference type="EMBL" id="MHNL01000005">
    <property type="protein sequence ID" value="OGZ45626.1"/>
    <property type="molecule type" value="Genomic_DNA"/>
</dbReference>
<sequence length="209" mass="23464">MPAKILTPVFGFDYLKIAKSYLTPSNVSEERDCSIKAVVFSVMAAEALANFEGYSFLNLRGKDLDNFILCRVIYKGHSGSSDIYHKWKILLEKIGMEVSQRNPLLKGLEDAVALRNKLVHFKPHKNQFTQEMVPDGKTTFQGIEYVEYKPGGIAGGGVLGKLNVSNAKKHFSSIDELILQYYLVGKSLWPVTPDFLNEHYGSASSFYEK</sequence>
<protein>
    <submittedName>
        <fullName evidence="1">Uncharacterized protein</fullName>
    </submittedName>
</protein>
<dbReference type="Proteomes" id="UP000177785">
    <property type="component" value="Unassembled WGS sequence"/>
</dbReference>
<evidence type="ECO:0000313" key="2">
    <source>
        <dbReference type="Proteomes" id="UP000177785"/>
    </source>
</evidence>
<accession>A0A1G2G5S6</accession>
<gene>
    <name evidence="1" type="ORF">A2756_01795</name>
</gene>
<proteinExistence type="predicted"/>
<dbReference type="STRING" id="1802115.A2756_01795"/>
<comment type="caution">
    <text evidence="1">The sequence shown here is derived from an EMBL/GenBank/DDBJ whole genome shotgun (WGS) entry which is preliminary data.</text>
</comment>
<name>A0A1G2G5S6_9BACT</name>
<reference evidence="1 2" key="1">
    <citation type="journal article" date="2016" name="Nat. Commun.">
        <title>Thousands of microbial genomes shed light on interconnected biogeochemical processes in an aquifer system.</title>
        <authorList>
            <person name="Anantharaman K."/>
            <person name="Brown C.T."/>
            <person name="Hug L.A."/>
            <person name="Sharon I."/>
            <person name="Castelle C.J."/>
            <person name="Probst A.J."/>
            <person name="Thomas B.C."/>
            <person name="Singh A."/>
            <person name="Wilkins M.J."/>
            <person name="Karaoz U."/>
            <person name="Brodie E.L."/>
            <person name="Williams K.H."/>
            <person name="Hubbard S.S."/>
            <person name="Banfield J.F."/>
        </authorList>
    </citation>
    <scope>NUCLEOTIDE SEQUENCE [LARGE SCALE GENOMIC DNA]</scope>
</reference>
<organism evidence="1 2">
    <name type="scientific">Candidatus Ryanbacteria bacterium RIFCSPHIGHO2_01_FULL_48_27</name>
    <dbReference type="NCBI Taxonomy" id="1802115"/>
    <lineage>
        <taxon>Bacteria</taxon>
        <taxon>Candidatus Ryaniibacteriota</taxon>
    </lineage>
</organism>
<evidence type="ECO:0000313" key="1">
    <source>
        <dbReference type="EMBL" id="OGZ45626.1"/>
    </source>
</evidence>